<dbReference type="PANTHER" id="PTHR42978:SF6">
    <property type="entry name" value="QUORUM-QUENCHING LACTONASE YTNP-RELATED"/>
    <property type="match status" value="1"/>
</dbReference>
<comment type="similarity">
    <text evidence="1">Belongs to the metallo-beta-lactamase superfamily.</text>
</comment>
<feature type="compositionally biased region" description="Low complexity" evidence="5">
    <location>
        <begin position="1"/>
        <end position="13"/>
    </location>
</feature>
<keyword evidence="4" id="KW-0862">Zinc</keyword>
<dbReference type="SMART" id="SM00849">
    <property type="entry name" value="Lactamase_B"/>
    <property type="match status" value="1"/>
</dbReference>
<dbReference type="RefSeq" id="WP_282534392.1">
    <property type="nucleotide sequence ID" value="NZ_JASCIS010000006.1"/>
</dbReference>
<evidence type="ECO:0000256" key="1">
    <source>
        <dbReference type="ARBA" id="ARBA00007749"/>
    </source>
</evidence>
<gene>
    <name evidence="7" type="ORF">QIT00_07860</name>
</gene>
<dbReference type="InterPro" id="IPR001279">
    <property type="entry name" value="Metallo-B-lactamas"/>
</dbReference>
<comment type="caution">
    <text evidence="7">The sequence shown here is derived from an EMBL/GenBank/DDBJ whole genome shotgun (WGS) entry which is preliminary data.</text>
</comment>
<dbReference type="SUPFAM" id="SSF56281">
    <property type="entry name" value="Metallo-hydrolase/oxidoreductase"/>
    <property type="match status" value="1"/>
</dbReference>
<accession>A0ABT6SSA2</accession>
<evidence type="ECO:0000256" key="4">
    <source>
        <dbReference type="ARBA" id="ARBA00022833"/>
    </source>
</evidence>
<keyword evidence="8" id="KW-1185">Reference proteome</keyword>
<keyword evidence="2" id="KW-0479">Metal-binding</keyword>
<reference evidence="7 8" key="1">
    <citation type="submission" date="2023-05" db="EMBL/GenBank/DDBJ databases">
        <title>Draft genome sequence of Streptomyces sp. B-S-A12 isolated from a cave soil in Thailand.</title>
        <authorList>
            <person name="Chamroensaksri N."/>
            <person name="Muangham S."/>
        </authorList>
    </citation>
    <scope>NUCLEOTIDE SEQUENCE [LARGE SCALE GENOMIC DNA]</scope>
    <source>
        <strain evidence="7 8">B-S-A12</strain>
    </source>
</reference>
<protein>
    <submittedName>
        <fullName evidence="7">MBL fold metallo-hydrolase</fullName>
    </submittedName>
</protein>
<evidence type="ECO:0000259" key="6">
    <source>
        <dbReference type="SMART" id="SM00849"/>
    </source>
</evidence>
<dbReference type="InterPro" id="IPR036866">
    <property type="entry name" value="RibonucZ/Hydroxyglut_hydro"/>
</dbReference>
<evidence type="ECO:0000313" key="8">
    <source>
        <dbReference type="Proteomes" id="UP001237105"/>
    </source>
</evidence>
<evidence type="ECO:0000313" key="7">
    <source>
        <dbReference type="EMBL" id="MDI3418477.1"/>
    </source>
</evidence>
<dbReference type="Proteomes" id="UP001237105">
    <property type="component" value="Unassembled WGS sequence"/>
</dbReference>
<dbReference type="Gene3D" id="3.60.15.10">
    <property type="entry name" value="Ribonuclease Z/Hydroxyacylglutathione hydrolase-like"/>
    <property type="match status" value="1"/>
</dbReference>
<feature type="domain" description="Metallo-beta-lactamase" evidence="6">
    <location>
        <begin position="77"/>
        <end position="278"/>
    </location>
</feature>
<evidence type="ECO:0000256" key="3">
    <source>
        <dbReference type="ARBA" id="ARBA00022801"/>
    </source>
</evidence>
<evidence type="ECO:0000256" key="2">
    <source>
        <dbReference type="ARBA" id="ARBA00022723"/>
    </source>
</evidence>
<keyword evidence="3" id="KW-0378">Hydrolase</keyword>
<feature type="region of interest" description="Disordered" evidence="5">
    <location>
        <begin position="1"/>
        <end position="25"/>
    </location>
</feature>
<dbReference type="EMBL" id="JASCIS010000006">
    <property type="protein sequence ID" value="MDI3418477.1"/>
    <property type="molecule type" value="Genomic_DNA"/>
</dbReference>
<proteinExistence type="inferred from homology"/>
<sequence>MSATTISDTSDTSDQGERERLRRPSRTRTLRLGDLRISHVADGAVRLKPRGWFPASTDEDWVRYADHLDDQGALVAGIGGLLVEYGERALLIDAGLGPDAAPDDPENGWIGAIHGGRLLDSLAELGRSPADIEAVAVTHLHTDHIGWAWNPAPGSDRPAFTGATYLFGADEWNGRHRIPGVHGITEEILAALEPRARTVAEGEEIFPGVRVLSTPGHTVGHTAYVIESGGRRLIAFGDALHSPVQISHPEWSAAPDVDADRSADHRRRLVAELSAPGTVGYGIHFADVVFGRVERRAGTEAGAGAEAGAGRAVWVPVEGA</sequence>
<organism evidence="7 8">
    <name type="scientific">Streptomyces luteolus</name>
    <dbReference type="NCBI Taxonomy" id="3043615"/>
    <lineage>
        <taxon>Bacteria</taxon>
        <taxon>Bacillati</taxon>
        <taxon>Actinomycetota</taxon>
        <taxon>Actinomycetes</taxon>
        <taxon>Kitasatosporales</taxon>
        <taxon>Streptomycetaceae</taxon>
        <taxon>Streptomyces</taxon>
    </lineage>
</organism>
<name>A0ABT6SSA2_9ACTN</name>
<dbReference type="InterPro" id="IPR051013">
    <property type="entry name" value="MBL_superfamily_lactonases"/>
</dbReference>
<dbReference type="Pfam" id="PF00753">
    <property type="entry name" value="Lactamase_B"/>
    <property type="match status" value="1"/>
</dbReference>
<evidence type="ECO:0000256" key="5">
    <source>
        <dbReference type="SAM" id="MobiDB-lite"/>
    </source>
</evidence>
<dbReference type="PANTHER" id="PTHR42978">
    <property type="entry name" value="QUORUM-QUENCHING LACTONASE YTNP-RELATED-RELATED"/>
    <property type="match status" value="1"/>
</dbReference>